<accession>A0A7W8Z1Y1</accession>
<keyword evidence="1 3" id="KW-0853">WD repeat</keyword>
<dbReference type="PRINTS" id="PR00320">
    <property type="entry name" value="GPROTEINBRPT"/>
</dbReference>
<evidence type="ECO:0000313" key="6">
    <source>
        <dbReference type="EMBL" id="MBB5625901.1"/>
    </source>
</evidence>
<evidence type="ECO:0000313" key="7">
    <source>
        <dbReference type="Proteomes" id="UP000588112"/>
    </source>
</evidence>
<evidence type="ECO:0008006" key="8">
    <source>
        <dbReference type="Google" id="ProtNLM"/>
    </source>
</evidence>
<comment type="caution">
    <text evidence="6">The sequence shown here is derived from an EMBL/GenBank/DDBJ whole genome shotgun (WGS) entry which is preliminary data.</text>
</comment>
<dbReference type="RefSeq" id="WP_184609446.1">
    <property type="nucleotide sequence ID" value="NZ_BOOS01000037.1"/>
</dbReference>
<dbReference type="AlphaFoldDB" id="A0A7W8Z1Y1"/>
<reference evidence="6 7" key="1">
    <citation type="submission" date="2020-08" db="EMBL/GenBank/DDBJ databases">
        <title>Sequencing the genomes of 1000 actinobacteria strains.</title>
        <authorList>
            <person name="Klenk H.-P."/>
        </authorList>
    </citation>
    <scope>NUCLEOTIDE SEQUENCE [LARGE SCALE GENOMIC DNA]</scope>
    <source>
        <strain evidence="6 7">DSM 45790</strain>
    </source>
</reference>
<dbReference type="SUPFAM" id="SSF50978">
    <property type="entry name" value="WD40 repeat-like"/>
    <property type="match status" value="1"/>
</dbReference>
<dbReference type="Gene3D" id="2.130.10.10">
    <property type="entry name" value="YVTN repeat-like/Quinoprotein amine dehydrogenase"/>
    <property type="match status" value="2"/>
</dbReference>
<sequence>MTNQKSPVRPGLANFEVFVDTCLRIAAENGIALPPGLGDPRAWDEAYRDLREQVDRHPRRAVPRPGPARPPTATAIVPGRTDAADDGRDTPAAPTSMTDVPDVPRPAEVADVPEAVRENGRIPRRRVLFVAGAALVAGAGLAIPAWSYGPWSEDAEPGPAKPGPAKPGAGSYRGTGTLLSLALAEEDPVWSVAVGVHKGELVALAGRADGTVQVWDPVNGKARSAPLTGHAKPVYSIAMRAPLAVSAGVDGTLRRWDLAAYPPASTRIGRGEPGGGVNGVALATVGGHTVAVSAGDDRTVRVWDPALPGRTGEILGGRLDTEVKSIAAGTAKGRPIAVSGGADGTVRLWDLTTRRPAGLLGGHDSTVGTVAIGTVNGGTVAVTGSEDGVVRVWDLSGAEPLGRMLGDRIHSAVKSVAIGTLDGATVVVAGSDDAAIRVFALGSGHPYGDGLTGPETAAESIAIGRLGDRTVVVSGHWDGTLWAWSL</sequence>
<keyword evidence="5" id="KW-0472">Membrane</keyword>
<feature type="repeat" description="WD" evidence="3">
    <location>
        <begin position="292"/>
        <end position="304"/>
    </location>
</feature>
<dbReference type="EMBL" id="JACHBR010000001">
    <property type="protein sequence ID" value="MBB5625901.1"/>
    <property type="molecule type" value="Genomic_DNA"/>
</dbReference>
<dbReference type="Proteomes" id="UP000588112">
    <property type="component" value="Unassembled WGS sequence"/>
</dbReference>
<dbReference type="InterPro" id="IPR036322">
    <property type="entry name" value="WD40_repeat_dom_sf"/>
</dbReference>
<evidence type="ECO:0000256" key="2">
    <source>
        <dbReference type="ARBA" id="ARBA00022737"/>
    </source>
</evidence>
<proteinExistence type="predicted"/>
<dbReference type="InterPro" id="IPR001680">
    <property type="entry name" value="WD40_rpt"/>
</dbReference>
<feature type="region of interest" description="Disordered" evidence="4">
    <location>
        <begin position="53"/>
        <end position="114"/>
    </location>
</feature>
<keyword evidence="2" id="KW-0677">Repeat</keyword>
<name>A0A7W8Z1Y1_9ACTN</name>
<keyword evidence="5" id="KW-1133">Transmembrane helix</keyword>
<feature type="repeat" description="WD" evidence="3">
    <location>
        <begin position="338"/>
        <end position="359"/>
    </location>
</feature>
<keyword evidence="7" id="KW-1185">Reference proteome</keyword>
<gene>
    <name evidence="6" type="ORF">BJ981_001600</name>
</gene>
<keyword evidence="5" id="KW-0812">Transmembrane</keyword>
<protein>
    <recommendedName>
        <fullName evidence="8">WD40 repeat domain-containing protein</fullName>
    </recommendedName>
</protein>
<evidence type="ECO:0000256" key="5">
    <source>
        <dbReference type="SAM" id="Phobius"/>
    </source>
</evidence>
<dbReference type="Pfam" id="PF00400">
    <property type="entry name" value="WD40"/>
    <property type="match status" value="5"/>
</dbReference>
<dbReference type="PROSITE" id="PS50082">
    <property type="entry name" value="WD_REPEATS_2"/>
    <property type="match status" value="4"/>
</dbReference>
<dbReference type="InterPro" id="IPR020472">
    <property type="entry name" value="WD40_PAC1"/>
</dbReference>
<dbReference type="PANTHER" id="PTHR19848">
    <property type="entry name" value="WD40 REPEAT PROTEIN"/>
    <property type="match status" value="1"/>
</dbReference>
<dbReference type="PANTHER" id="PTHR19848:SF0">
    <property type="entry name" value="NOTCHLESS PROTEIN HOMOLOG 1"/>
    <property type="match status" value="1"/>
</dbReference>
<feature type="repeat" description="WD" evidence="3">
    <location>
        <begin position="360"/>
        <end position="403"/>
    </location>
</feature>
<dbReference type="InterPro" id="IPR015943">
    <property type="entry name" value="WD40/YVTN_repeat-like_dom_sf"/>
</dbReference>
<feature type="repeat" description="WD" evidence="3">
    <location>
        <begin position="227"/>
        <end position="258"/>
    </location>
</feature>
<dbReference type="PROSITE" id="PS50294">
    <property type="entry name" value="WD_REPEATS_REGION"/>
    <property type="match status" value="1"/>
</dbReference>
<feature type="transmembrane region" description="Helical" evidence="5">
    <location>
        <begin position="127"/>
        <end position="148"/>
    </location>
</feature>
<evidence type="ECO:0000256" key="4">
    <source>
        <dbReference type="SAM" id="MobiDB-lite"/>
    </source>
</evidence>
<dbReference type="SMART" id="SM00320">
    <property type="entry name" value="WD40"/>
    <property type="match status" value="6"/>
</dbReference>
<evidence type="ECO:0000256" key="1">
    <source>
        <dbReference type="ARBA" id="ARBA00022574"/>
    </source>
</evidence>
<organism evidence="6 7">
    <name type="scientific">Sphaerisporangium krabiense</name>
    <dbReference type="NCBI Taxonomy" id="763782"/>
    <lineage>
        <taxon>Bacteria</taxon>
        <taxon>Bacillati</taxon>
        <taxon>Actinomycetota</taxon>
        <taxon>Actinomycetes</taxon>
        <taxon>Streptosporangiales</taxon>
        <taxon>Streptosporangiaceae</taxon>
        <taxon>Sphaerisporangium</taxon>
    </lineage>
</organism>
<dbReference type="PROSITE" id="PS00678">
    <property type="entry name" value="WD_REPEATS_1"/>
    <property type="match status" value="1"/>
</dbReference>
<evidence type="ECO:0000256" key="3">
    <source>
        <dbReference type="PROSITE-ProRule" id="PRU00221"/>
    </source>
</evidence>
<dbReference type="InterPro" id="IPR019775">
    <property type="entry name" value="WD40_repeat_CS"/>
</dbReference>